<dbReference type="InterPro" id="IPR002937">
    <property type="entry name" value="Amino_oxidase"/>
</dbReference>
<comment type="caution">
    <text evidence="9">The sequence shown here is derived from an EMBL/GenBank/DDBJ whole genome shotgun (WGS) entry which is preliminary data.</text>
</comment>
<evidence type="ECO:0000313" key="9">
    <source>
        <dbReference type="EMBL" id="NOK13624.1"/>
    </source>
</evidence>
<gene>
    <name evidence="9" type="ORF">HNS30_31710</name>
</gene>
<dbReference type="SUPFAM" id="SSF51905">
    <property type="entry name" value="FAD/NAD(P)-binding domain"/>
    <property type="match status" value="1"/>
</dbReference>
<dbReference type="InterPro" id="IPR050281">
    <property type="entry name" value="Flavin_monoamine_oxidase"/>
</dbReference>
<feature type="domain" description="Amine oxidase" evidence="8">
    <location>
        <begin position="12"/>
        <end position="491"/>
    </location>
</feature>
<sequence length="496" mass="54350">MPHVVVIGAGAAGLKATHDLLAKGYQVTLIEARQRFGGRAWTDESMGLPVDLGCQWLHDSPANPWFAEAKGLKVKIYKQIKNDFYLDPADLSVQRSKKLKEHVEKMESGLETSMKSGDRNSAASVGARAAKVDRNDPWYSVAVARLAALEESAELDEFSTVDLDAKADDEDEDEDETDEDEDDQDANDGANAPAPRDDDEAEAVEKSYNCLARGGFGKLISAYGDALVRKYPQALKVHFTTEADCIRWQDDTLTVNTSSVIAGPVLKFTPDAVVVAVPTSIIASKDLEFVPPLDLATQKAFTDLPLGAYMKIALKFSSDIFDPDSYEGLIPAKELKQLRKTLPSIEAYDEVWPKPASSGHVWKFVCKLHDQDVVVGFVGGKLARKMEAEKDAAVVEHALTKLTAMLGPVLGPHVRGLYQNKYLISRWSLDPWAKGAYSYTKPGGQGARKHLYDQPLSDRRIFFAGEALWRAAYGTAHGAYKTGAKAARCIIEALED</sequence>
<dbReference type="AlphaFoldDB" id="A0A7Y4JYM3"/>
<comment type="similarity">
    <text evidence="2">Belongs to the tryptophan 2-monooxygenase family.</text>
</comment>
<accession>A0A7Y4JYM3</accession>
<evidence type="ECO:0000256" key="3">
    <source>
        <dbReference type="ARBA" id="ARBA00012535"/>
    </source>
</evidence>
<evidence type="ECO:0000256" key="1">
    <source>
        <dbReference type="ARBA" id="ARBA00004814"/>
    </source>
</evidence>
<evidence type="ECO:0000259" key="8">
    <source>
        <dbReference type="Pfam" id="PF01593"/>
    </source>
</evidence>
<dbReference type="PANTHER" id="PTHR10742">
    <property type="entry name" value="FLAVIN MONOAMINE OXIDASE"/>
    <property type="match status" value="1"/>
</dbReference>
<evidence type="ECO:0000256" key="5">
    <source>
        <dbReference type="ARBA" id="ARBA00023070"/>
    </source>
</evidence>
<dbReference type="GO" id="GO:0050361">
    <property type="term" value="F:tryptophan 2-monooxygenase activity"/>
    <property type="evidence" value="ECO:0007669"/>
    <property type="project" value="UniProtKB-EC"/>
</dbReference>
<evidence type="ECO:0000313" key="10">
    <source>
        <dbReference type="Proteomes" id="UP000528460"/>
    </source>
</evidence>
<dbReference type="InterPro" id="IPR036188">
    <property type="entry name" value="FAD/NAD-bd_sf"/>
</dbReference>
<dbReference type="SUPFAM" id="SSF54373">
    <property type="entry name" value="FAD-linked reductases, C-terminal domain"/>
    <property type="match status" value="1"/>
</dbReference>
<feature type="compositionally biased region" description="Acidic residues" evidence="7">
    <location>
        <begin position="167"/>
        <end position="186"/>
    </location>
</feature>
<feature type="region of interest" description="Disordered" evidence="7">
    <location>
        <begin position="159"/>
        <end position="204"/>
    </location>
</feature>
<reference evidence="9 10" key="1">
    <citation type="submission" date="2020-05" db="EMBL/GenBank/DDBJ databases">
        <authorList>
            <person name="Whitworth D."/>
        </authorList>
    </citation>
    <scope>NUCLEOTIDE SEQUENCE [LARGE SCALE GENOMIC DNA]</scope>
    <source>
        <strain evidence="9 10">CA046A</strain>
    </source>
</reference>
<keyword evidence="5" id="KW-0073">Auxin biosynthesis</keyword>
<evidence type="ECO:0000256" key="4">
    <source>
        <dbReference type="ARBA" id="ARBA00017871"/>
    </source>
</evidence>
<organism evidence="9 10">
    <name type="scientific">Corallococcus exercitus</name>
    <dbReference type="NCBI Taxonomy" id="2316736"/>
    <lineage>
        <taxon>Bacteria</taxon>
        <taxon>Pseudomonadati</taxon>
        <taxon>Myxococcota</taxon>
        <taxon>Myxococcia</taxon>
        <taxon>Myxococcales</taxon>
        <taxon>Cystobacterineae</taxon>
        <taxon>Myxococcaceae</taxon>
        <taxon>Corallococcus</taxon>
    </lineage>
</organism>
<comment type="pathway">
    <text evidence="1">Plant hormone metabolism; auxin biosynthesis.</text>
</comment>
<comment type="catalytic activity">
    <reaction evidence="6">
        <text>L-tryptophan + O2 = indole-3-acetamide + CO2 + H2O</text>
        <dbReference type="Rhea" id="RHEA:16165"/>
        <dbReference type="ChEBI" id="CHEBI:15377"/>
        <dbReference type="ChEBI" id="CHEBI:15379"/>
        <dbReference type="ChEBI" id="CHEBI:16031"/>
        <dbReference type="ChEBI" id="CHEBI:16526"/>
        <dbReference type="ChEBI" id="CHEBI:57912"/>
        <dbReference type="EC" id="1.13.12.3"/>
    </reaction>
</comment>
<dbReference type="EC" id="1.13.12.3" evidence="3"/>
<dbReference type="Gene3D" id="3.90.660.10">
    <property type="match status" value="1"/>
</dbReference>
<dbReference type="PANTHER" id="PTHR10742:SF410">
    <property type="entry name" value="LYSINE-SPECIFIC HISTONE DEMETHYLASE 2"/>
    <property type="match status" value="1"/>
</dbReference>
<dbReference type="RefSeq" id="WP_171420781.1">
    <property type="nucleotide sequence ID" value="NZ_JABFJW010000349.1"/>
</dbReference>
<dbReference type="Pfam" id="PF01593">
    <property type="entry name" value="Amino_oxidase"/>
    <property type="match status" value="1"/>
</dbReference>
<evidence type="ECO:0000256" key="6">
    <source>
        <dbReference type="ARBA" id="ARBA00047321"/>
    </source>
</evidence>
<dbReference type="Gene3D" id="3.50.50.60">
    <property type="entry name" value="FAD/NAD(P)-binding domain"/>
    <property type="match status" value="1"/>
</dbReference>
<dbReference type="GO" id="GO:0009851">
    <property type="term" value="P:auxin biosynthetic process"/>
    <property type="evidence" value="ECO:0007669"/>
    <property type="project" value="UniProtKB-KW"/>
</dbReference>
<protein>
    <recommendedName>
        <fullName evidence="4">Tryptophan 2-monooxygenase</fullName>
        <ecNumber evidence="3">1.13.12.3</ecNumber>
    </recommendedName>
</protein>
<name>A0A7Y4JYM3_9BACT</name>
<evidence type="ECO:0000256" key="7">
    <source>
        <dbReference type="SAM" id="MobiDB-lite"/>
    </source>
</evidence>
<dbReference type="Proteomes" id="UP000528460">
    <property type="component" value="Unassembled WGS sequence"/>
</dbReference>
<evidence type="ECO:0000256" key="2">
    <source>
        <dbReference type="ARBA" id="ARBA00005833"/>
    </source>
</evidence>
<proteinExistence type="inferred from homology"/>
<dbReference type="EMBL" id="JABFJW010000349">
    <property type="protein sequence ID" value="NOK13624.1"/>
    <property type="molecule type" value="Genomic_DNA"/>
</dbReference>